<proteinExistence type="predicted"/>
<name>A0A0K2TAK7_LEPSM</name>
<dbReference type="AlphaFoldDB" id="A0A0K2TAK7"/>
<organism evidence="1">
    <name type="scientific">Lepeophtheirus salmonis</name>
    <name type="common">Salmon louse</name>
    <name type="synonym">Caligus salmonis</name>
    <dbReference type="NCBI Taxonomy" id="72036"/>
    <lineage>
        <taxon>Eukaryota</taxon>
        <taxon>Metazoa</taxon>
        <taxon>Ecdysozoa</taxon>
        <taxon>Arthropoda</taxon>
        <taxon>Crustacea</taxon>
        <taxon>Multicrustacea</taxon>
        <taxon>Hexanauplia</taxon>
        <taxon>Copepoda</taxon>
        <taxon>Siphonostomatoida</taxon>
        <taxon>Caligidae</taxon>
        <taxon>Lepeophtheirus</taxon>
    </lineage>
</organism>
<sequence length="39" mass="4428">MKLKNSSVSRQQLTLLTPTKLSVCSARYPFSQRVNLFNA</sequence>
<dbReference type="EMBL" id="HACA01005241">
    <property type="protein sequence ID" value="CDW22602.1"/>
    <property type="molecule type" value="Transcribed_RNA"/>
</dbReference>
<reference evidence="1" key="1">
    <citation type="submission" date="2014-05" db="EMBL/GenBank/DDBJ databases">
        <authorList>
            <person name="Chronopoulou M."/>
        </authorList>
    </citation>
    <scope>NUCLEOTIDE SEQUENCE</scope>
    <source>
        <tissue evidence="1">Whole organism</tissue>
    </source>
</reference>
<evidence type="ECO:0000313" key="1">
    <source>
        <dbReference type="EMBL" id="CDW22602.1"/>
    </source>
</evidence>
<protein>
    <submittedName>
        <fullName evidence="1">Uncharacterized protein</fullName>
    </submittedName>
</protein>
<accession>A0A0K2TAK7</accession>